<accession>A0A183FWE5</accession>
<dbReference type="Proteomes" id="UP000050761">
    <property type="component" value="Unassembled WGS sequence"/>
</dbReference>
<feature type="compositionally biased region" description="Basic and acidic residues" evidence="2">
    <location>
        <begin position="14"/>
        <end position="24"/>
    </location>
</feature>
<evidence type="ECO:0000313" key="5">
    <source>
        <dbReference type="WBParaSite" id="HPBE_0001274801-mRNA-1"/>
    </source>
</evidence>
<dbReference type="EMBL" id="UZAH01027621">
    <property type="protein sequence ID" value="VDO93444.1"/>
    <property type="molecule type" value="Genomic_DNA"/>
</dbReference>
<reference evidence="3 4" key="1">
    <citation type="submission" date="2018-11" db="EMBL/GenBank/DDBJ databases">
        <authorList>
            <consortium name="Pathogen Informatics"/>
        </authorList>
    </citation>
    <scope>NUCLEOTIDE SEQUENCE [LARGE SCALE GENOMIC DNA]</scope>
</reference>
<keyword evidence="1" id="KW-0175">Coiled coil</keyword>
<feature type="region of interest" description="Disordered" evidence="2">
    <location>
        <begin position="1"/>
        <end position="31"/>
    </location>
</feature>
<gene>
    <name evidence="3" type="ORF">HPBE_LOCUS12749</name>
</gene>
<dbReference type="WBParaSite" id="HPBE_0001274801-mRNA-1">
    <property type="protein sequence ID" value="HPBE_0001274801-mRNA-1"/>
    <property type="gene ID" value="HPBE_0001274801"/>
</dbReference>
<sequence>MEVAPAQEVAPNGHVEEGLGERSESVAVAESRGTRSVTNMLKDADMLDVDLEEEFRKLCGHPEPEILQVCNRLEMAIKDMEVLVLAEVAKVIRIGNPSRAAVEQETVRCQRSELEELRKAKRQLEQQELELQQLRAETDLQQAPRIVGTEAKNSDEGVSGEPPRRVTSDGAAGWAASDPAGPWSRTEDISGEDATYSFNAFLENFLLKYPKCGSGEAELGVLLRSKLVGKAKTQYEALPRAIREGSFEEQVDALRQACTAE</sequence>
<evidence type="ECO:0000256" key="2">
    <source>
        <dbReference type="SAM" id="MobiDB-lite"/>
    </source>
</evidence>
<keyword evidence="4" id="KW-1185">Reference proteome</keyword>
<evidence type="ECO:0000313" key="3">
    <source>
        <dbReference type="EMBL" id="VDO93444.1"/>
    </source>
</evidence>
<protein>
    <submittedName>
        <fullName evidence="5">Retrotrans_gag domain-containing protein</fullName>
    </submittedName>
</protein>
<dbReference type="AlphaFoldDB" id="A0A183FWE5"/>
<name>A0A183FWE5_HELPZ</name>
<feature type="coiled-coil region" evidence="1">
    <location>
        <begin position="100"/>
        <end position="141"/>
    </location>
</feature>
<evidence type="ECO:0000256" key="1">
    <source>
        <dbReference type="SAM" id="Coils"/>
    </source>
</evidence>
<proteinExistence type="predicted"/>
<organism evidence="4 5">
    <name type="scientific">Heligmosomoides polygyrus</name>
    <name type="common">Parasitic roundworm</name>
    <dbReference type="NCBI Taxonomy" id="6339"/>
    <lineage>
        <taxon>Eukaryota</taxon>
        <taxon>Metazoa</taxon>
        <taxon>Ecdysozoa</taxon>
        <taxon>Nematoda</taxon>
        <taxon>Chromadorea</taxon>
        <taxon>Rhabditida</taxon>
        <taxon>Rhabditina</taxon>
        <taxon>Rhabditomorpha</taxon>
        <taxon>Strongyloidea</taxon>
        <taxon>Heligmosomidae</taxon>
        <taxon>Heligmosomoides</taxon>
    </lineage>
</organism>
<accession>A0A3P8ABB9</accession>
<reference evidence="5" key="2">
    <citation type="submission" date="2019-09" db="UniProtKB">
        <authorList>
            <consortium name="WormBaseParasite"/>
        </authorList>
    </citation>
    <scope>IDENTIFICATION</scope>
</reference>
<feature type="region of interest" description="Disordered" evidence="2">
    <location>
        <begin position="145"/>
        <end position="188"/>
    </location>
</feature>
<evidence type="ECO:0000313" key="4">
    <source>
        <dbReference type="Proteomes" id="UP000050761"/>
    </source>
</evidence>